<proteinExistence type="inferred from homology"/>
<dbReference type="Pfam" id="PF00512">
    <property type="entry name" value="HisKA"/>
    <property type="match status" value="1"/>
</dbReference>
<accession>A0A9J7AYW4</accession>
<dbReference type="GO" id="GO:0022857">
    <property type="term" value="F:transmembrane transporter activity"/>
    <property type="evidence" value="ECO:0007669"/>
    <property type="project" value="InterPro"/>
</dbReference>
<organism evidence="15 16">
    <name type="scientific">Nisaea acidiphila</name>
    <dbReference type="NCBI Taxonomy" id="1862145"/>
    <lineage>
        <taxon>Bacteria</taxon>
        <taxon>Pseudomonadati</taxon>
        <taxon>Pseudomonadota</taxon>
        <taxon>Alphaproteobacteria</taxon>
        <taxon>Rhodospirillales</taxon>
        <taxon>Thalassobaculaceae</taxon>
        <taxon>Nisaea</taxon>
    </lineage>
</organism>
<evidence type="ECO:0000256" key="1">
    <source>
        <dbReference type="ARBA" id="ARBA00000085"/>
    </source>
</evidence>
<keyword evidence="11 13" id="KW-0472">Membrane</keyword>
<dbReference type="CDD" id="cd00075">
    <property type="entry name" value="HATPase"/>
    <property type="match status" value="1"/>
</dbReference>
<keyword evidence="8 15" id="KW-0418">Kinase</keyword>
<dbReference type="InterPro" id="IPR001734">
    <property type="entry name" value="Na/solute_symporter"/>
</dbReference>
<dbReference type="SMART" id="SM00387">
    <property type="entry name" value="HATPase_c"/>
    <property type="match status" value="1"/>
</dbReference>
<feature type="transmembrane region" description="Helical" evidence="13">
    <location>
        <begin position="71"/>
        <end position="88"/>
    </location>
</feature>
<dbReference type="AlphaFoldDB" id="A0A9J7AYW4"/>
<feature type="transmembrane region" description="Helical" evidence="13">
    <location>
        <begin position="196"/>
        <end position="223"/>
    </location>
</feature>
<dbReference type="SUPFAM" id="SSF55874">
    <property type="entry name" value="ATPase domain of HSP90 chaperone/DNA topoisomerase II/histidine kinase"/>
    <property type="match status" value="1"/>
</dbReference>
<keyword evidence="9 13" id="KW-1133">Transmembrane helix</keyword>
<feature type="transmembrane region" description="Helical" evidence="13">
    <location>
        <begin position="6"/>
        <end position="24"/>
    </location>
</feature>
<keyword evidence="10" id="KW-0902">Two-component regulatory system</keyword>
<evidence type="ECO:0000256" key="11">
    <source>
        <dbReference type="ARBA" id="ARBA00023136"/>
    </source>
</evidence>
<evidence type="ECO:0000313" key="15">
    <source>
        <dbReference type="EMBL" id="UUX51625.1"/>
    </source>
</evidence>
<dbReference type="InterPro" id="IPR036890">
    <property type="entry name" value="HATPase_C_sf"/>
</dbReference>
<evidence type="ECO:0000256" key="2">
    <source>
        <dbReference type="ARBA" id="ARBA00004141"/>
    </source>
</evidence>
<evidence type="ECO:0000256" key="10">
    <source>
        <dbReference type="ARBA" id="ARBA00023012"/>
    </source>
</evidence>
<dbReference type="InterPro" id="IPR004358">
    <property type="entry name" value="Sig_transdc_His_kin-like_C"/>
</dbReference>
<name>A0A9J7AYW4_9PROT</name>
<comment type="catalytic activity">
    <reaction evidence="1">
        <text>ATP + protein L-histidine = ADP + protein N-phospho-L-histidine.</text>
        <dbReference type="EC" id="2.7.13.3"/>
    </reaction>
</comment>
<evidence type="ECO:0000256" key="12">
    <source>
        <dbReference type="SAM" id="Coils"/>
    </source>
</evidence>
<dbReference type="GO" id="GO:0016020">
    <property type="term" value="C:membrane"/>
    <property type="evidence" value="ECO:0007669"/>
    <property type="project" value="UniProtKB-SubCell"/>
</dbReference>
<evidence type="ECO:0000256" key="7">
    <source>
        <dbReference type="ARBA" id="ARBA00022692"/>
    </source>
</evidence>
<dbReference type="SMART" id="SM00388">
    <property type="entry name" value="HisKA"/>
    <property type="match status" value="1"/>
</dbReference>
<sequence>MLSANLIFTISLAYVALLFVVAFLGDRQARTGKVSWIQSPIVYTLSISVYCTSWTFYGAVGSAARSGLEFATIYLGPTLVFVGWWFLLRKLVRIGHVHRITSIADLISSRYGKSTSLAVLVTLIAVIGTTPYIALQLKAVTTSIQVIVASDSGNLTGLPENDPASEIAFWIAAGMALFTIIFGTRTIDANERHHGVVAAIALEALVKLFALVAVGLFVVFALADGPADIFSRDAAKILQSEDMFDARWIALTFLSGVAIVCLPRQFQVTVVENTGEEQLRMASWLFPLYLMLMSLFVLPIAIGGLSMLPDGSNPDMFVLTVPMAVDQDLLVMLAFLGGFSSATSMVIVASIALSTMISNHIVMPVMLRTPWTSIERSGDVRRLLLISRRISIGVILLLGYVYFRLSGKSDALAAIGLIAFVGVAQFLPPLLGGIYWKRATASGAKIGLTAGFLLWSYTLFLPSFEGDLLLSANTIEHGPWGVELLRPQALFGLVGQDPLVHALFWSLSANVALFILGSLVFEPKPLERLQGTLFVDVFRTPAGDEHRFIRRSASAEDLFILAQRILGAEEALRLFREFAAGQGLDGDFPQPTDAFIAHLERRLAGSIGAASARAMISQIAAGETISLDELMKIADETAQLMEYSQEVEKKSVQLEATARELRRANQRLTLLDAQKDDFLSQVSHEVRTPMTSIRSFSEILLETRDLASPQAQRFLSIIHEESLRLTRLLDEILDMNLMDRGEASWNLHELDASVPLSRAVETCRGLGSSAGAEIHFEDPDSGIVMADPDRLQQVVINILTNAIKHNTSGKPEVRIGGRLSGSNYEIDVSDNGPGIPLTVRPFIFEKFQRGAAQSSSGGIGLGLAISKEIMARLGGTLTLVDNDGPGTLFRISIPTRIAIPTNAGENI</sequence>
<keyword evidence="12" id="KW-0175">Coiled coil</keyword>
<dbReference type="PANTHER" id="PTHR43711:SF1">
    <property type="entry name" value="HISTIDINE KINASE 1"/>
    <property type="match status" value="1"/>
</dbReference>
<dbReference type="RefSeq" id="WP_257771238.1">
    <property type="nucleotide sequence ID" value="NZ_CP102480.1"/>
</dbReference>
<comment type="subcellular location">
    <subcellularLocation>
        <location evidence="2">Membrane</location>
        <topology evidence="2">Multi-pass membrane protein</topology>
    </subcellularLocation>
</comment>
<dbReference type="InterPro" id="IPR050736">
    <property type="entry name" value="Sensor_HK_Regulatory"/>
</dbReference>
<feature type="transmembrane region" description="Helical" evidence="13">
    <location>
        <begin position="117"/>
        <end position="135"/>
    </location>
</feature>
<comment type="similarity">
    <text evidence="3">Belongs to the sodium:solute symporter (SSF) (TC 2.A.21) family.</text>
</comment>
<feature type="transmembrane region" description="Helical" evidence="13">
    <location>
        <begin position="329"/>
        <end position="362"/>
    </location>
</feature>
<feature type="transmembrane region" description="Helical" evidence="13">
    <location>
        <begin position="502"/>
        <end position="521"/>
    </location>
</feature>
<reference evidence="15" key="1">
    <citation type="submission" date="2022-08" db="EMBL/GenBank/DDBJ databases">
        <title>Nisaea acidiphila sp. nov., isolated from a marine algal debris and emended description of the genus Nisaea Urios et al. 2008.</title>
        <authorList>
            <person name="Kwon K."/>
        </authorList>
    </citation>
    <scope>NUCLEOTIDE SEQUENCE</scope>
    <source>
        <strain evidence="15">MEBiC11861</strain>
    </source>
</reference>
<keyword evidence="6" id="KW-0808">Transferase</keyword>
<dbReference type="InterPro" id="IPR038377">
    <property type="entry name" value="Na/Glc_symporter_sf"/>
</dbReference>
<dbReference type="Pfam" id="PF02518">
    <property type="entry name" value="HATPase_c"/>
    <property type="match status" value="1"/>
</dbReference>
<feature type="transmembrane region" description="Helical" evidence="13">
    <location>
        <begin position="411"/>
        <end position="434"/>
    </location>
</feature>
<feature type="domain" description="Histidine kinase" evidence="14">
    <location>
        <begin position="681"/>
        <end position="897"/>
    </location>
</feature>
<dbReference type="FunFam" id="1.10.287.130:FF:000001">
    <property type="entry name" value="Two-component sensor histidine kinase"/>
    <property type="match status" value="1"/>
</dbReference>
<evidence type="ECO:0000256" key="4">
    <source>
        <dbReference type="ARBA" id="ARBA00012438"/>
    </source>
</evidence>
<dbReference type="Gene3D" id="3.30.565.10">
    <property type="entry name" value="Histidine kinase-like ATPase, C-terminal domain"/>
    <property type="match status" value="1"/>
</dbReference>
<dbReference type="Gene3D" id="1.10.287.130">
    <property type="match status" value="1"/>
</dbReference>
<dbReference type="PROSITE" id="PS50109">
    <property type="entry name" value="HIS_KIN"/>
    <property type="match status" value="1"/>
</dbReference>
<dbReference type="SUPFAM" id="SSF47384">
    <property type="entry name" value="Homodimeric domain of signal transducing histidine kinase"/>
    <property type="match status" value="1"/>
</dbReference>
<protein>
    <recommendedName>
        <fullName evidence="4">histidine kinase</fullName>
        <ecNumber evidence="4">2.7.13.3</ecNumber>
    </recommendedName>
</protein>
<evidence type="ECO:0000256" key="8">
    <source>
        <dbReference type="ARBA" id="ARBA00022777"/>
    </source>
</evidence>
<keyword evidence="5" id="KW-0597">Phosphoprotein</keyword>
<feature type="transmembrane region" description="Helical" evidence="13">
    <location>
        <begin position="446"/>
        <end position="464"/>
    </location>
</feature>
<dbReference type="CDD" id="cd10322">
    <property type="entry name" value="SLC5sbd"/>
    <property type="match status" value="1"/>
</dbReference>
<dbReference type="Proteomes" id="UP001060336">
    <property type="component" value="Chromosome"/>
</dbReference>
<dbReference type="KEGG" id="naci:NUH88_07975"/>
<dbReference type="PANTHER" id="PTHR43711">
    <property type="entry name" value="TWO-COMPONENT HISTIDINE KINASE"/>
    <property type="match status" value="1"/>
</dbReference>
<dbReference type="InterPro" id="IPR003661">
    <property type="entry name" value="HisK_dim/P_dom"/>
</dbReference>
<evidence type="ECO:0000256" key="9">
    <source>
        <dbReference type="ARBA" id="ARBA00022989"/>
    </source>
</evidence>
<dbReference type="PRINTS" id="PR00344">
    <property type="entry name" value="BCTRLSENSOR"/>
</dbReference>
<dbReference type="GO" id="GO:0000155">
    <property type="term" value="F:phosphorelay sensor kinase activity"/>
    <property type="evidence" value="ECO:0007669"/>
    <property type="project" value="InterPro"/>
</dbReference>
<gene>
    <name evidence="15" type="ORF">NUH88_07975</name>
</gene>
<dbReference type="EC" id="2.7.13.3" evidence="4"/>
<evidence type="ECO:0000313" key="16">
    <source>
        <dbReference type="Proteomes" id="UP001060336"/>
    </source>
</evidence>
<dbReference type="PROSITE" id="PS50283">
    <property type="entry name" value="NA_SOLUT_SYMP_3"/>
    <property type="match status" value="1"/>
</dbReference>
<keyword evidence="16" id="KW-1185">Reference proteome</keyword>
<dbReference type="InterPro" id="IPR005467">
    <property type="entry name" value="His_kinase_dom"/>
</dbReference>
<evidence type="ECO:0000256" key="5">
    <source>
        <dbReference type="ARBA" id="ARBA00022553"/>
    </source>
</evidence>
<feature type="transmembrane region" description="Helical" evidence="13">
    <location>
        <begin position="383"/>
        <end position="405"/>
    </location>
</feature>
<evidence type="ECO:0000259" key="14">
    <source>
        <dbReference type="PROSITE" id="PS50109"/>
    </source>
</evidence>
<feature type="transmembrane region" description="Helical" evidence="13">
    <location>
        <begin position="284"/>
        <end position="309"/>
    </location>
</feature>
<feature type="transmembrane region" description="Helical" evidence="13">
    <location>
        <begin position="167"/>
        <end position="184"/>
    </location>
</feature>
<feature type="coiled-coil region" evidence="12">
    <location>
        <begin position="640"/>
        <end position="674"/>
    </location>
</feature>
<dbReference type="Gene3D" id="1.20.1730.10">
    <property type="entry name" value="Sodium/glucose cotransporter"/>
    <property type="match status" value="1"/>
</dbReference>
<dbReference type="InterPro" id="IPR003594">
    <property type="entry name" value="HATPase_dom"/>
</dbReference>
<dbReference type="InterPro" id="IPR036097">
    <property type="entry name" value="HisK_dim/P_sf"/>
</dbReference>
<evidence type="ECO:0000256" key="6">
    <source>
        <dbReference type="ARBA" id="ARBA00022679"/>
    </source>
</evidence>
<feature type="transmembrane region" description="Helical" evidence="13">
    <location>
        <begin position="246"/>
        <end position="263"/>
    </location>
</feature>
<feature type="transmembrane region" description="Helical" evidence="13">
    <location>
        <begin position="36"/>
        <end position="59"/>
    </location>
</feature>
<evidence type="ECO:0000256" key="13">
    <source>
        <dbReference type="SAM" id="Phobius"/>
    </source>
</evidence>
<evidence type="ECO:0000256" key="3">
    <source>
        <dbReference type="ARBA" id="ARBA00006434"/>
    </source>
</evidence>
<dbReference type="CDD" id="cd00082">
    <property type="entry name" value="HisKA"/>
    <property type="match status" value="1"/>
</dbReference>
<keyword evidence="7 13" id="KW-0812">Transmembrane</keyword>
<dbReference type="EMBL" id="CP102480">
    <property type="protein sequence ID" value="UUX51625.1"/>
    <property type="molecule type" value="Genomic_DNA"/>
</dbReference>